<keyword evidence="3" id="KW-1003">Cell membrane</keyword>
<dbReference type="OrthoDB" id="10254418at2759"/>
<evidence type="ECO:0000313" key="9">
    <source>
        <dbReference type="EMBL" id="PXF50060.1"/>
    </source>
</evidence>
<evidence type="ECO:0000256" key="8">
    <source>
        <dbReference type="SAM" id="Phobius"/>
    </source>
</evidence>
<accession>A0A2V3JDA3</accession>
<keyword evidence="5 8" id="KW-0812">Transmembrane</keyword>
<dbReference type="EMBL" id="NBIV01000001">
    <property type="protein sequence ID" value="PXF50060.1"/>
    <property type="molecule type" value="Genomic_DNA"/>
</dbReference>
<organism evidence="9 10">
    <name type="scientific">Gracilariopsis chorda</name>
    <dbReference type="NCBI Taxonomy" id="448386"/>
    <lineage>
        <taxon>Eukaryota</taxon>
        <taxon>Rhodophyta</taxon>
        <taxon>Florideophyceae</taxon>
        <taxon>Rhodymeniophycidae</taxon>
        <taxon>Gracilariales</taxon>
        <taxon>Gracilariaceae</taxon>
        <taxon>Gracilariopsis</taxon>
    </lineage>
</organism>
<gene>
    <name evidence="9" type="ORF">BWQ96_00220</name>
</gene>
<evidence type="ECO:0000256" key="5">
    <source>
        <dbReference type="ARBA" id="ARBA00022692"/>
    </source>
</evidence>
<dbReference type="PANTHER" id="PTHR30574">
    <property type="entry name" value="INNER MEMBRANE PROTEIN YEDE"/>
    <property type="match status" value="1"/>
</dbReference>
<evidence type="ECO:0000256" key="4">
    <source>
        <dbReference type="ARBA" id="ARBA00022519"/>
    </source>
</evidence>
<comment type="caution">
    <text evidence="9">The sequence shown here is derived from an EMBL/GenBank/DDBJ whole genome shotgun (WGS) entry which is preliminary data.</text>
</comment>
<name>A0A2V3JDA3_9FLOR</name>
<evidence type="ECO:0000313" key="10">
    <source>
        <dbReference type="Proteomes" id="UP000247409"/>
    </source>
</evidence>
<dbReference type="InterPro" id="IPR046513">
    <property type="entry name" value="DUF6691"/>
</dbReference>
<feature type="transmembrane region" description="Helical" evidence="8">
    <location>
        <begin position="293"/>
        <end position="314"/>
    </location>
</feature>
<evidence type="ECO:0000256" key="6">
    <source>
        <dbReference type="ARBA" id="ARBA00022989"/>
    </source>
</evidence>
<dbReference type="Proteomes" id="UP000247409">
    <property type="component" value="Unassembled WGS sequence"/>
</dbReference>
<evidence type="ECO:0000256" key="7">
    <source>
        <dbReference type="ARBA" id="ARBA00023136"/>
    </source>
</evidence>
<keyword evidence="7 8" id="KW-0472">Membrane</keyword>
<feature type="transmembrane region" description="Helical" evidence="8">
    <location>
        <begin position="220"/>
        <end position="240"/>
    </location>
</feature>
<keyword evidence="2" id="KW-0813">Transport</keyword>
<keyword evidence="10" id="KW-1185">Reference proteome</keyword>
<keyword evidence="6 8" id="KW-1133">Transmembrane helix</keyword>
<feature type="transmembrane region" description="Helical" evidence="8">
    <location>
        <begin position="110"/>
        <end position="131"/>
    </location>
</feature>
<dbReference type="InterPro" id="IPR007272">
    <property type="entry name" value="Sulf_transp_TsuA/YedE"/>
</dbReference>
<dbReference type="Pfam" id="PF20398">
    <property type="entry name" value="DUF6691"/>
    <property type="match status" value="1"/>
</dbReference>
<evidence type="ECO:0000256" key="2">
    <source>
        <dbReference type="ARBA" id="ARBA00022448"/>
    </source>
</evidence>
<protein>
    <submittedName>
        <fullName evidence="9">Uncharacterized protein</fullName>
    </submittedName>
</protein>
<comment type="subcellular location">
    <subcellularLocation>
        <location evidence="1">Cell inner membrane</location>
        <topology evidence="1">Multi-pass membrane protein</topology>
    </subcellularLocation>
</comment>
<feature type="transmembrane region" description="Helical" evidence="8">
    <location>
        <begin position="261"/>
        <end position="287"/>
    </location>
</feature>
<dbReference type="AlphaFoldDB" id="A0A2V3JDA3"/>
<reference evidence="9 10" key="1">
    <citation type="journal article" date="2018" name="Mol. Biol. Evol.">
        <title>Analysis of the draft genome of the red seaweed Gracilariopsis chorda provides insights into genome size evolution in Rhodophyta.</title>
        <authorList>
            <person name="Lee J."/>
            <person name="Yang E.C."/>
            <person name="Graf L."/>
            <person name="Yang J.H."/>
            <person name="Qiu H."/>
            <person name="Zel Zion U."/>
            <person name="Chan C.X."/>
            <person name="Stephens T.G."/>
            <person name="Weber A.P.M."/>
            <person name="Boo G.H."/>
            <person name="Boo S.M."/>
            <person name="Kim K.M."/>
            <person name="Shin Y."/>
            <person name="Jung M."/>
            <person name="Lee S.J."/>
            <person name="Yim H.S."/>
            <person name="Lee J.H."/>
            <person name="Bhattacharya D."/>
            <person name="Yoon H.S."/>
        </authorList>
    </citation>
    <scope>NUCLEOTIDE SEQUENCE [LARGE SCALE GENOMIC DNA]</scope>
    <source>
        <strain evidence="9 10">SKKU-2015</strain>
        <tissue evidence="9">Whole body</tissue>
    </source>
</reference>
<dbReference type="GO" id="GO:0005886">
    <property type="term" value="C:plasma membrane"/>
    <property type="evidence" value="ECO:0007669"/>
    <property type="project" value="UniProtKB-SubCell"/>
</dbReference>
<evidence type="ECO:0000256" key="3">
    <source>
        <dbReference type="ARBA" id="ARBA00022475"/>
    </source>
</evidence>
<dbReference type="PANTHER" id="PTHR30574:SF1">
    <property type="entry name" value="SULPHUR TRANSPORT DOMAIN-CONTAINING PROTEIN"/>
    <property type="match status" value="1"/>
</dbReference>
<feature type="transmembrane region" description="Helical" evidence="8">
    <location>
        <begin position="151"/>
        <end position="168"/>
    </location>
</feature>
<dbReference type="Pfam" id="PF04143">
    <property type="entry name" value="Sulf_transp"/>
    <property type="match status" value="1"/>
</dbReference>
<sequence length="319" mass="33520">MTFTPIRAILGGALIGLAAFWNARLNGLVTGVAGTLNSCLTLNQYAMSFVAGLISSTYLLQQLVDAFPDEDVLSLVSPNRLILSAILVGAGTRIGNGCTSGHGVCGLARLSFRSFVAVLTFIVVAMIVATLYPPANFVQKEMPPELSVPRLAVLLTLSLAVPPLFALLRASVAVRFSLGIIFGAGLIISGMWHPTKTLGFLRLPVPLPAPFEKTQAWDPSLLFVFVGALPVAFAGFQPILRGIKPLLAEKHSFPTVTNIDARLLLGSSMFGAGWGMIGVCPGPALVYGGRFPGVSVLMFLLSMLGGSLSAQVLLETIGV</sequence>
<feature type="transmembrane region" description="Helical" evidence="8">
    <location>
        <begin position="175"/>
        <end position="193"/>
    </location>
</feature>
<keyword evidence="4" id="KW-0997">Cell inner membrane</keyword>
<proteinExistence type="predicted"/>
<evidence type="ECO:0000256" key="1">
    <source>
        <dbReference type="ARBA" id="ARBA00004429"/>
    </source>
</evidence>